<dbReference type="EMBL" id="OX596117">
    <property type="protein sequence ID" value="CAN0492328.1"/>
    <property type="molecule type" value="Genomic_DNA"/>
</dbReference>
<name>A0AC59ZRU4_RANTA</name>
<gene>
    <name evidence="1" type="ORF">MRATA1EN22A_LOCUS21728</name>
</gene>
<sequence>MMLGASCDGATSEVSKPEKDVEPDAEVCSEIPGGQVPGSKPRSGSGPEAEASPLDFIVATEREFEEVLAILAATTAGSRIPTTEQCRPNATNSNPHRQQWPRLQIARESVHGIDAGETAPPERPGARLLEHFCSQLVRQHPGDQSGPTQQGRSAGVPEAEEIPPNHQAEQRSSEGHPFGPIQLVGAARPQASSRSRPGRLVVTWHASCVALLAARREEPSQEWPPYWPSESNLRLLAAKGLEWRVDSRAPARCSRCARALPHPAPRQQHVVLPPRRRLQRRRCAEAEPASVASAAPEPISASTSCANSSRRPSCGQGWLTSTRLAGGSRWSRVVLNSSCWRPTT</sequence>
<accession>A0AC59ZRU4</accession>
<organism evidence="1 2">
    <name type="scientific">Rangifer tarandus platyrhynchus</name>
    <name type="common">Svalbard reindeer</name>
    <dbReference type="NCBI Taxonomy" id="3082113"/>
    <lineage>
        <taxon>Eukaryota</taxon>
        <taxon>Metazoa</taxon>
        <taxon>Chordata</taxon>
        <taxon>Craniata</taxon>
        <taxon>Vertebrata</taxon>
        <taxon>Euteleostomi</taxon>
        <taxon>Mammalia</taxon>
        <taxon>Eutheria</taxon>
        <taxon>Laurasiatheria</taxon>
        <taxon>Artiodactyla</taxon>
        <taxon>Ruminantia</taxon>
        <taxon>Pecora</taxon>
        <taxon>Cervidae</taxon>
        <taxon>Odocoileinae</taxon>
        <taxon>Rangifer</taxon>
    </lineage>
</organism>
<proteinExistence type="predicted"/>
<reference evidence="1" key="2">
    <citation type="submission" date="2025-03" db="EMBL/GenBank/DDBJ databases">
        <authorList>
            <consortium name="ELIXIR-Norway"/>
            <consortium name="Elixir Norway"/>
        </authorList>
    </citation>
    <scope>NUCLEOTIDE SEQUENCE</scope>
</reference>
<evidence type="ECO:0000313" key="1">
    <source>
        <dbReference type="EMBL" id="CAN0492328.1"/>
    </source>
</evidence>
<dbReference type="Proteomes" id="UP001162501">
    <property type="component" value="Chromosome 33"/>
</dbReference>
<reference evidence="1" key="1">
    <citation type="submission" date="2023-05" db="EMBL/GenBank/DDBJ databases">
        <authorList>
            <consortium name="ELIXIR-Norway"/>
        </authorList>
    </citation>
    <scope>NUCLEOTIDE SEQUENCE</scope>
</reference>
<feature type="non-terminal residue" evidence="1">
    <location>
        <position position="1"/>
    </location>
</feature>
<evidence type="ECO:0000313" key="2">
    <source>
        <dbReference type="Proteomes" id="UP001162501"/>
    </source>
</evidence>
<protein>
    <submittedName>
        <fullName evidence="1">Uncharacterized protein</fullName>
    </submittedName>
</protein>
<feature type="non-terminal residue" evidence="1">
    <location>
        <position position="344"/>
    </location>
</feature>